<evidence type="ECO:0000259" key="3">
    <source>
        <dbReference type="PROSITE" id="PS50103"/>
    </source>
</evidence>
<keyword evidence="1" id="KW-0862">Zinc</keyword>
<dbReference type="GO" id="GO:0008270">
    <property type="term" value="F:zinc ion binding"/>
    <property type="evidence" value="ECO:0007669"/>
    <property type="project" value="UniProtKB-KW"/>
</dbReference>
<dbReference type="Pfam" id="PF25540">
    <property type="entry name" value="DUF7923"/>
    <property type="match status" value="1"/>
</dbReference>
<dbReference type="InterPro" id="IPR057654">
    <property type="entry name" value="Znf-CCCH_tandem"/>
</dbReference>
<evidence type="ECO:0000256" key="1">
    <source>
        <dbReference type="PROSITE-ProRule" id="PRU00723"/>
    </source>
</evidence>
<dbReference type="PANTHER" id="PTHR37543:SF1">
    <property type="entry name" value="CCCH ZINC FINGER DNA BINDING PROTEIN (AFU_ORTHOLOGUE AFUA_5G12760)"/>
    <property type="match status" value="1"/>
</dbReference>
<dbReference type="PANTHER" id="PTHR37543">
    <property type="entry name" value="CCCH ZINC FINGER DNA BINDING PROTEIN (AFU_ORTHOLOGUE AFUA_5G12760)"/>
    <property type="match status" value="1"/>
</dbReference>
<organism evidence="4 5">
    <name type="scientific">Pleurotus eryngii</name>
    <name type="common">Boletus of the steppes</name>
    <dbReference type="NCBI Taxonomy" id="5323"/>
    <lineage>
        <taxon>Eukaryota</taxon>
        <taxon>Fungi</taxon>
        <taxon>Dikarya</taxon>
        <taxon>Basidiomycota</taxon>
        <taxon>Agaricomycotina</taxon>
        <taxon>Agaricomycetes</taxon>
        <taxon>Agaricomycetidae</taxon>
        <taxon>Agaricales</taxon>
        <taxon>Pleurotineae</taxon>
        <taxon>Pleurotaceae</taxon>
        <taxon>Pleurotus</taxon>
    </lineage>
</organism>
<comment type="caution">
    <text evidence="4">The sequence shown here is derived from an EMBL/GenBank/DDBJ whole genome shotgun (WGS) entry which is preliminary data.</text>
</comment>
<keyword evidence="1" id="KW-0479">Metal-binding</keyword>
<keyword evidence="5" id="KW-1185">Reference proteome</keyword>
<accession>A0A9P5ZNS5</accession>
<reference evidence="4" key="1">
    <citation type="submission" date="2020-11" db="EMBL/GenBank/DDBJ databases">
        <authorList>
            <consortium name="DOE Joint Genome Institute"/>
            <person name="Ahrendt S."/>
            <person name="Riley R."/>
            <person name="Andreopoulos W."/>
            <person name="Labutti K."/>
            <person name="Pangilinan J."/>
            <person name="Ruiz-Duenas F.J."/>
            <person name="Barrasa J.M."/>
            <person name="Sanchez-Garcia M."/>
            <person name="Camarero S."/>
            <person name="Miyauchi S."/>
            <person name="Serrano A."/>
            <person name="Linde D."/>
            <person name="Babiker R."/>
            <person name="Drula E."/>
            <person name="Ayuso-Fernandez I."/>
            <person name="Pacheco R."/>
            <person name="Padilla G."/>
            <person name="Ferreira P."/>
            <person name="Barriuso J."/>
            <person name="Kellner H."/>
            <person name="Castanera R."/>
            <person name="Alfaro M."/>
            <person name="Ramirez L."/>
            <person name="Pisabarro A.G."/>
            <person name="Kuo A."/>
            <person name="Tritt A."/>
            <person name="Lipzen A."/>
            <person name="He G."/>
            <person name="Yan M."/>
            <person name="Ng V."/>
            <person name="Cullen D."/>
            <person name="Martin F."/>
            <person name="Rosso M.-N."/>
            <person name="Henrissat B."/>
            <person name="Hibbett D."/>
            <person name="Martinez A.T."/>
            <person name="Grigoriev I.V."/>
        </authorList>
    </citation>
    <scope>NUCLEOTIDE SEQUENCE</scope>
    <source>
        <strain evidence="4">ATCC 90797</strain>
    </source>
</reference>
<protein>
    <recommendedName>
        <fullName evidence="3">C3H1-type domain-containing protein</fullName>
    </recommendedName>
</protein>
<evidence type="ECO:0000313" key="5">
    <source>
        <dbReference type="Proteomes" id="UP000807025"/>
    </source>
</evidence>
<feature type="zinc finger region" description="C3H1-type" evidence="1">
    <location>
        <begin position="315"/>
        <end position="343"/>
    </location>
</feature>
<proteinExistence type="predicted"/>
<dbReference type="OrthoDB" id="2270193at2759"/>
<keyword evidence="1" id="KW-0863">Zinc-finger</keyword>
<dbReference type="InterPro" id="IPR057683">
    <property type="entry name" value="DUF7923"/>
</dbReference>
<dbReference type="EMBL" id="MU154664">
    <property type="protein sequence ID" value="KAF9489659.1"/>
    <property type="molecule type" value="Genomic_DNA"/>
</dbReference>
<feature type="domain" description="C3H1-type" evidence="3">
    <location>
        <begin position="315"/>
        <end position="343"/>
    </location>
</feature>
<evidence type="ECO:0000256" key="2">
    <source>
        <dbReference type="SAM" id="MobiDB-lite"/>
    </source>
</evidence>
<dbReference type="Pfam" id="PF25543">
    <property type="entry name" value="zf-CCCH_tandem"/>
    <property type="match status" value="1"/>
</dbReference>
<sequence length="445" mass="49270">MDESEGAGLQEWNNLQEKQTALFAAATTEMEASRLKVRELERELSVWKIAHKVVSNEKDVLVKKASRLEQEIGKWTGDKPLIVALIDGDGHLFTQDLFSAGQAGGRTAATLLREALLGYVADKTPGIANRAEILLTLFWNGKGLKETLMRNNVCTWDEFDGFCHGFNQSTHLFSIVDAGNGKEAADTKIKEHLRLFTHFPQTELVFFGGGHDNGYTSTLTSLETEGLLHKVVLVRGYSDLALEIRHLRLTELSTTGIFMTKKLISSPIKANNKPLPLDFYSKSPSSSSDVMSLTETPGGGTDQLPTSPRKPQRKAAGPKPCNFYYLHPGRCQRRDCRFAHDLTLSDAMIGRMRTAAQKNPCSFANNGKCTDRNCIWGHHCPQGTSCLFQASPAGCRFRGAEMHSKSKQTTSLNDTIDSLGLNSISFGNYHPDDDDDDSIQDYIDY</sequence>
<evidence type="ECO:0000313" key="4">
    <source>
        <dbReference type="EMBL" id="KAF9489659.1"/>
    </source>
</evidence>
<name>A0A9P5ZNS5_PLEER</name>
<dbReference type="AlphaFoldDB" id="A0A9P5ZNS5"/>
<dbReference type="PROSITE" id="PS50103">
    <property type="entry name" value="ZF_C3H1"/>
    <property type="match status" value="1"/>
</dbReference>
<dbReference type="Proteomes" id="UP000807025">
    <property type="component" value="Unassembled WGS sequence"/>
</dbReference>
<gene>
    <name evidence="4" type="ORF">BDN71DRAFT_291422</name>
</gene>
<feature type="region of interest" description="Disordered" evidence="2">
    <location>
        <begin position="286"/>
        <end position="317"/>
    </location>
</feature>
<dbReference type="Gene3D" id="4.10.1000.10">
    <property type="entry name" value="Zinc finger, CCCH-type"/>
    <property type="match status" value="1"/>
</dbReference>
<dbReference type="InterPro" id="IPR000571">
    <property type="entry name" value="Znf_CCCH"/>
</dbReference>